<name>A0A368TS30_9GAMM</name>
<comment type="similarity">
    <text evidence="6 7">Belongs to the class I-like SAM-binding methyltransferase superfamily. C5-methyltransferase family.</text>
</comment>
<keyword evidence="10" id="KW-1185">Reference proteome</keyword>
<organism evidence="9 10">
    <name type="scientific">Billgrantia montanilacus</name>
    <dbReference type="NCBI Taxonomy" id="2282305"/>
    <lineage>
        <taxon>Bacteria</taxon>
        <taxon>Pseudomonadati</taxon>
        <taxon>Pseudomonadota</taxon>
        <taxon>Gammaproteobacteria</taxon>
        <taxon>Oceanospirillales</taxon>
        <taxon>Halomonadaceae</taxon>
        <taxon>Billgrantia</taxon>
    </lineage>
</organism>
<dbReference type="Gene3D" id="3.40.50.150">
    <property type="entry name" value="Vaccinia Virus protein VP39"/>
    <property type="match status" value="1"/>
</dbReference>
<evidence type="ECO:0000256" key="1">
    <source>
        <dbReference type="ARBA" id="ARBA00022603"/>
    </source>
</evidence>
<dbReference type="OrthoDB" id="9813719at2"/>
<proteinExistence type="inferred from homology"/>
<dbReference type="GO" id="GO:0044027">
    <property type="term" value="P:negative regulation of gene expression via chromosomal CpG island methylation"/>
    <property type="evidence" value="ECO:0007669"/>
    <property type="project" value="TreeGrafter"/>
</dbReference>
<reference evidence="9 10" key="1">
    <citation type="submission" date="2018-07" db="EMBL/GenBank/DDBJ databases">
        <title>Halomonas montanilacus sp. nov., isolated from Lake Pengyan on Tibetan Plateau.</title>
        <authorList>
            <person name="Lu H."/>
            <person name="Xing P."/>
            <person name="Wu Q."/>
        </authorList>
    </citation>
    <scope>NUCLEOTIDE SEQUENCE [LARGE SCALE GENOMIC DNA]</scope>
    <source>
        <strain evidence="9 10">PYC7W</strain>
    </source>
</reference>
<keyword evidence="3 6" id="KW-0949">S-adenosyl-L-methionine</keyword>
<dbReference type="InterPro" id="IPR001525">
    <property type="entry name" value="C5_MeTfrase"/>
</dbReference>
<comment type="caution">
    <text evidence="9">The sequence shown here is derived from an EMBL/GenBank/DDBJ whole genome shotgun (WGS) entry which is preliminary data.</text>
</comment>
<dbReference type="SUPFAM" id="SSF53335">
    <property type="entry name" value="S-adenosyl-L-methionine-dependent methyltransferases"/>
    <property type="match status" value="1"/>
</dbReference>
<keyword evidence="2 6" id="KW-0808">Transferase</keyword>
<evidence type="ECO:0000256" key="3">
    <source>
        <dbReference type="ARBA" id="ARBA00022691"/>
    </source>
</evidence>
<sequence>MIEAVDLFCGAGGLTAGLRQAGVRVHAGYDIEASCRFAYEWNNGAQFVDEDVSKAKPEQVGAWYQDSNAAKLLAGCAPCQPFSTYNQGKDTTTDKKWPLLGAFTHLIREIQPELVTMENVPDVTKHAIYHEFVDALKDEDYHIWAGPVACVDYGLPQNRRRHVLLASRLGPISLIPPTHLLAPVSVQDAIGHMPPLAAGETCQSDPFHKAARLSELNMRRMKASKPGGTWRDWPEELVTECHTKTSGKTYSSVYGRMEWHKPSPTITTLCYGFGNGRFGHPEQDRAITLREAAFLQGFPANYRFTEPGSEIHFKTTGRMIGNAVPVKLGEIIGLSFIQHLKGMAQQVTDRTPAAAELPAL</sequence>
<evidence type="ECO:0000256" key="5">
    <source>
        <dbReference type="ARBA" id="ARBA00047422"/>
    </source>
</evidence>
<dbReference type="PANTHER" id="PTHR10629">
    <property type="entry name" value="CYTOSINE-SPECIFIC METHYLTRANSFERASE"/>
    <property type="match status" value="1"/>
</dbReference>
<keyword evidence="1 6" id="KW-0489">Methyltransferase</keyword>
<evidence type="ECO:0000256" key="6">
    <source>
        <dbReference type="PROSITE-ProRule" id="PRU01016"/>
    </source>
</evidence>
<keyword evidence="4" id="KW-0680">Restriction system</keyword>
<dbReference type="GO" id="GO:0009307">
    <property type="term" value="P:DNA restriction-modification system"/>
    <property type="evidence" value="ECO:0007669"/>
    <property type="project" value="UniProtKB-KW"/>
</dbReference>
<dbReference type="GO" id="GO:0003886">
    <property type="term" value="F:DNA (cytosine-5-)-methyltransferase activity"/>
    <property type="evidence" value="ECO:0007669"/>
    <property type="project" value="UniProtKB-EC"/>
</dbReference>
<dbReference type="Gene3D" id="3.90.120.10">
    <property type="entry name" value="DNA Methylase, subunit A, domain 2"/>
    <property type="match status" value="1"/>
</dbReference>
<dbReference type="RefSeq" id="WP_114480548.1">
    <property type="nucleotide sequence ID" value="NZ_QPII01000019.1"/>
</dbReference>
<dbReference type="GO" id="GO:0003677">
    <property type="term" value="F:DNA binding"/>
    <property type="evidence" value="ECO:0007669"/>
    <property type="project" value="TreeGrafter"/>
</dbReference>
<evidence type="ECO:0000256" key="2">
    <source>
        <dbReference type="ARBA" id="ARBA00022679"/>
    </source>
</evidence>
<evidence type="ECO:0000256" key="7">
    <source>
        <dbReference type="RuleBase" id="RU000416"/>
    </source>
</evidence>
<dbReference type="PROSITE" id="PS00094">
    <property type="entry name" value="C5_MTASE_1"/>
    <property type="match status" value="1"/>
</dbReference>
<dbReference type="PANTHER" id="PTHR10629:SF52">
    <property type="entry name" value="DNA (CYTOSINE-5)-METHYLTRANSFERASE 1"/>
    <property type="match status" value="1"/>
</dbReference>
<accession>A0A368TS30</accession>
<dbReference type="AlphaFoldDB" id="A0A368TS30"/>
<comment type="catalytic activity">
    <reaction evidence="5 8">
        <text>a 2'-deoxycytidine in DNA + S-adenosyl-L-methionine = a 5-methyl-2'-deoxycytidine in DNA + S-adenosyl-L-homocysteine + H(+)</text>
        <dbReference type="Rhea" id="RHEA:13681"/>
        <dbReference type="Rhea" id="RHEA-COMP:11369"/>
        <dbReference type="Rhea" id="RHEA-COMP:11370"/>
        <dbReference type="ChEBI" id="CHEBI:15378"/>
        <dbReference type="ChEBI" id="CHEBI:57856"/>
        <dbReference type="ChEBI" id="CHEBI:59789"/>
        <dbReference type="ChEBI" id="CHEBI:85452"/>
        <dbReference type="ChEBI" id="CHEBI:85454"/>
        <dbReference type="EC" id="2.1.1.37"/>
    </reaction>
</comment>
<dbReference type="PROSITE" id="PS51679">
    <property type="entry name" value="SAM_MT_C5"/>
    <property type="match status" value="1"/>
</dbReference>
<gene>
    <name evidence="9" type="ORF">DU505_19025</name>
</gene>
<dbReference type="InterPro" id="IPR050390">
    <property type="entry name" value="C5-Methyltransferase"/>
</dbReference>
<dbReference type="InterPro" id="IPR018117">
    <property type="entry name" value="C5_DNA_meth_AS"/>
</dbReference>
<evidence type="ECO:0000256" key="4">
    <source>
        <dbReference type="ARBA" id="ARBA00022747"/>
    </source>
</evidence>
<feature type="active site" evidence="6">
    <location>
        <position position="79"/>
    </location>
</feature>
<evidence type="ECO:0000313" key="10">
    <source>
        <dbReference type="Proteomes" id="UP000252405"/>
    </source>
</evidence>
<dbReference type="Pfam" id="PF00145">
    <property type="entry name" value="DNA_methylase"/>
    <property type="match status" value="1"/>
</dbReference>
<dbReference type="Proteomes" id="UP000252405">
    <property type="component" value="Unassembled WGS sequence"/>
</dbReference>
<dbReference type="EC" id="2.1.1.37" evidence="8"/>
<protein>
    <recommendedName>
        <fullName evidence="8">Cytosine-specific methyltransferase</fullName>
        <ecNumber evidence="8">2.1.1.37</ecNumber>
    </recommendedName>
</protein>
<evidence type="ECO:0000313" key="9">
    <source>
        <dbReference type="EMBL" id="RCV86922.1"/>
    </source>
</evidence>
<dbReference type="InterPro" id="IPR029063">
    <property type="entry name" value="SAM-dependent_MTases_sf"/>
</dbReference>
<dbReference type="EMBL" id="QPII01000019">
    <property type="protein sequence ID" value="RCV86922.1"/>
    <property type="molecule type" value="Genomic_DNA"/>
</dbReference>
<dbReference type="PRINTS" id="PR00105">
    <property type="entry name" value="C5METTRFRASE"/>
</dbReference>
<dbReference type="GO" id="GO:0032259">
    <property type="term" value="P:methylation"/>
    <property type="evidence" value="ECO:0007669"/>
    <property type="project" value="UniProtKB-KW"/>
</dbReference>
<evidence type="ECO:0000256" key="8">
    <source>
        <dbReference type="RuleBase" id="RU000417"/>
    </source>
</evidence>
<dbReference type="NCBIfam" id="TIGR00675">
    <property type="entry name" value="dcm"/>
    <property type="match status" value="1"/>
</dbReference>